<name>A0ABR0E1L1_ZASCE</name>
<proteinExistence type="predicted"/>
<feature type="compositionally biased region" description="Basic residues" evidence="1">
    <location>
        <begin position="1"/>
        <end position="15"/>
    </location>
</feature>
<comment type="caution">
    <text evidence="2">The sequence shown here is derived from an EMBL/GenBank/DDBJ whole genome shotgun (WGS) entry which is preliminary data.</text>
</comment>
<gene>
    <name evidence="2" type="ORF">PRZ48_013620</name>
</gene>
<keyword evidence="3" id="KW-1185">Reference proteome</keyword>
<dbReference type="EMBL" id="JAXOVC010000012">
    <property type="protein sequence ID" value="KAK4495290.1"/>
    <property type="molecule type" value="Genomic_DNA"/>
</dbReference>
<organism evidence="2 3">
    <name type="scientific">Zasmidium cellare</name>
    <name type="common">Wine cellar mold</name>
    <name type="synonym">Racodium cellare</name>
    <dbReference type="NCBI Taxonomy" id="395010"/>
    <lineage>
        <taxon>Eukaryota</taxon>
        <taxon>Fungi</taxon>
        <taxon>Dikarya</taxon>
        <taxon>Ascomycota</taxon>
        <taxon>Pezizomycotina</taxon>
        <taxon>Dothideomycetes</taxon>
        <taxon>Dothideomycetidae</taxon>
        <taxon>Mycosphaerellales</taxon>
        <taxon>Mycosphaerellaceae</taxon>
        <taxon>Zasmidium</taxon>
    </lineage>
</organism>
<dbReference type="Proteomes" id="UP001305779">
    <property type="component" value="Unassembled WGS sequence"/>
</dbReference>
<evidence type="ECO:0000313" key="3">
    <source>
        <dbReference type="Proteomes" id="UP001305779"/>
    </source>
</evidence>
<sequence length="378" mass="42074">MMRLLSFRKKAHSPKKTSGGSDLPDAARLSGTFASLTVADKEKRSDKDNMSRKQRLTTSSEEHQQPSPTTPTAEIPTDLTNAFAANMSLPRQDSFFTTPITECGPQGVPAHRTYNSDELKQLIETTTFTIDATSDIAKTWLDWVRSIGDENAAFVRQLEISVKGFEVRVSIWPPLIRGDVSRVRVEVAGGEERVHGDVVKWIYRSVEDVREKRKLLFDGGEFSRKELNKIGKTVFRVPAIVHELVGRYERGEGLWSAIRELNDESAIEDSDEEMDLGELVGGGVQKPKVQRTKAKTRAQLEKEAFIQDELAFREHARTCEVCGCQWIDTLDGTSAVHPYDVVGTGKGAKLIFEKCGSTIDVVPVSTATARTTTNNHHQ</sequence>
<evidence type="ECO:0000313" key="2">
    <source>
        <dbReference type="EMBL" id="KAK4495290.1"/>
    </source>
</evidence>
<evidence type="ECO:0000256" key="1">
    <source>
        <dbReference type="SAM" id="MobiDB-lite"/>
    </source>
</evidence>
<accession>A0ABR0E1L1</accession>
<feature type="region of interest" description="Disordered" evidence="1">
    <location>
        <begin position="1"/>
        <end position="76"/>
    </location>
</feature>
<protein>
    <submittedName>
        <fullName evidence="2">Uncharacterized protein</fullName>
    </submittedName>
</protein>
<feature type="compositionally biased region" description="Basic and acidic residues" evidence="1">
    <location>
        <begin position="39"/>
        <end position="51"/>
    </location>
</feature>
<reference evidence="2 3" key="1">
    <citation type="journal article" date="2023" name="G3 (Bethesda)">
        <title>A chromosome-level genome assembly of Zasmidium syzygii isolated from banana leaves.</title>
        <authorList>
            <person name="van Westerhoven A.C."/>
            <person name="Mehrabi R."/>
            <person name="Talebi R."/>
            <person name="Steentjes M.B.F."/>
            <person name="Corcolon B."/>
            <person name="Chong P.A."/>
            <person name="Kema G.H.J."/>
            <person name="Seidl M.F."/>
        </authorList>
    </citation>
    <scope>NUCLEOTIDE SEQUENCE [LARGE SCALE GENOMIC DNA]</scope>
    <source>
        <strain evidence="2 3">P124</strain>
    </source>
</reference>